<protein>
    <submittedName>
        <fullName evidence="2">Uncharacterized protein LOC108741931</fullName>
    </submittedName>
</protein>
<reference evidence="2" key="1">
    <citation type="submission" date="2025-08" db="UniProtKB">
        <authorList>
            <consortium name="RefSeq"/>
        </authorList>
    </citation>
    <scope>IDENTIFICATION</scope>
    <source>
        <tissue evidence="2">Entire body</tissue>
    </source>
</reference>
<name>A0A1W4XJ66_AGRPL</name>
<evidence type="ECO:0000313" key="2">
    <source>
        <dbReference type="RefSeq" id="XP_018332410.1"/>
    </source>
</evidence>
<keyword evidence="1" id="KW-1185">Reference proteome</keyword>
<dbReference type="GeneID" id="108741931"/>
<dbReference type="OrthoDB" id="7333821at2759"/>
<dbReference type="Proteomes" id="UP000192223">
    <property type="component" value="Unplaced"/>
</dbReference>
<dbReference type="KEGG" id="apln:108741931"/>
<dbReference type="RefSeq" id="XP_018332410.1">
    <property type="nucleotide sequence ID" value="XM_018476908.2"/>
</dbReference>
<gene>
    <name evidence="2" type="primary">LOC108741931</name>
</gene>
<evidence type="ECO:0000313" key="1">
    <source>
        <dbReference type="Proteomes" id="UP000192223"/>
    </source>
</evidence>
<sequence length="172" mass="20093">MAQAFITKNMETYRWPEISKRKSLKPTDKLAESLPEGDIWIVRKALGEAKEGEQEDDALKIAQAKVKEMYRKRILSTYQVDYCHGLLKGDEVPISAEDLEFQLIETCREYYKPRTQKIMPPLPTSRRLLGYIRPTNMYTPLTEYQAVYGYAGYKILEKNIEKMKEISKRTVC</sequence>
<proteinExistence type="predicted"/>
<organism evidence="1 2">
    <name type="scientific">Agrilus planipennis</name>
    <name type="common">Emerald ash borer</name>
    <name type="synonym">Agrilus marcopoli</name>
    <dbReference type="NCBI Taxonomy" id="224129"/>
    <lineage>
        <taxon>Eukaryota</taxon>
        <taxon>Metazoa</taxon>
        <taxon>Ecdysozoa</taxon>
        <taxon>Arthropoda</taxon>
        <taxon>Hexapoda</taxon>
        <taxon>Insecta</taxon>
        <taxon>Pterygota</taxon>
        <taxon>Neoptera</taxon>
        <taxon>Endopterygota</taxon>
        <taxon>Coleoptera</taxon>
        <taxon>Polyphaga</taxon>
        <taxon>Elateriformia</taxon>
        <taxon>Buprestoidea</taxon>
        <taxon>Buprestidae</taxon>
        <taxon>Agrilinae</taxon>
        <taxon>Agrilus</taxon>
    </lineage>
</organism>
<dbReference type="InParanoid" id="A0A1W4XJ66"/>
<dbReference type="AlphaFoldDB" id="A0A1W4XJ66"/>
<accession>A0A1W4XJ66</accession>